<dbReference type="FunFam" id="3.40.50.10810:FF:000058">
    <property type="entry name" value="RDH54p DNA-dependent ATPase"/>
    <property type="match status" value="1"/>
</dbReference>
<dbReference type="InterPro" id="IPR049730">
    <property type="entry name" value="SNF2/RAD54-like_C"/>
</dbReference>
<dbReference type="GO" id="GO:0015616">
    <property type="term" value="F:DNA translocase activity"/>
    <property type="evidence" value="ECO:0007669"/>
    <property type="project" value="TreeGrafter"/>
</dbReference>
<dbReference type="SUPFAM" id="SSF52540">
    <property type="entry name" value="P-loop containing nucleoside triphosphate hydrolases"/>
    <property type="match status" value="2"/>
</dbReference>
<comment type="subcellular location">
    <subcellularLocation>
        <location evidence="1">Nucleus</location>
    </subcellularLocation>
</comment>
<dbReference type="Pfam" id="PF00271">
    <property type="entry name" value="Helicase_C"/>
    <property type="match status" value="1"/>
</dbReference>
<comment type="function">
    <text evidence="12">Involved in the recombinational repair of double-strand breaks (DSB) in DNA during mitosis and meiosis. Has DNA dependent ATPase activity. Promotes D-loop (displacement loop) formation with RAD51 recombinase. Modifies the topology of double-stranded DNA during the D-loop reaction to facilitate the invasion of the homologous duplex molecule by the initiating single-stranded DNA substrate. Required for adaptation from G2/M checkpoint arrest induced by a double strand break, by participating in monitoring the extent of single-stranded DNA produced by resection of DNA ends. This role is distinct from its roles in recombination. Promotes colocalization of RAD51 and DMC1 during meiotic recombination. Involved in crossover interference.</text>
</comment>
<dbReference type="GO" id="GO:0007131">
    <property type="term" value="P:reciprocal meiotic recombination"/>
    <property type="evidence" value="ECO:0007669"/>
    <property type="project" value="TreeGrafter"/>
</dbReference>
<dbReference type="InterPro" id="IPR001650">
    <property type="entry name" value="Helicase_C-like"/>
</dbReference>
<evidence type="ECO:0000256" key="17">
    <source>
        <dbReference type="ARBA" id="ARBA00082011"/>
    </source>
</evidence>
<keyword evidence="5 22" id="KW-0378">Hydrolase</keyword>
<dbReference type="CDD" id="cd18793">
    <property type="entry name" value="SF2_C_SNF"/>
    <property type="match status" value="1"/>
</dbReference>
<dbReference type="GO" id="GO:0003678">
    <property type="term" value="F:DNA helicase activity"/>
    <property type="evidence" value="ECO:0007669"/>
    <property type="project" value="UniProtKB-EC"/>
</dbReference>
<feature type="region of interest" description="Disordered" evidence="18">
    <location>
        <begin position="55"/>
        <end position="75"/>
    </location>
</feature>
<evidence type="ECO:0000313" key="23">
    <source>
        <dbReference type="Proteomes" id="UP000002605"/>
    </source>
</evidence>
<feature type="region of interest" description="Disordered" evidence="18">
    <location>
        <begin position="1"/>
        <end position="24"/>
    </location>
</feature>
<dbReference type="InterPro" id="IPR000330">
    <property type="entry name" value="SNF2_N"/>
</dbReference>
<evidence type="ECO:0000256" key="2">
    <source>
        <dbReference type="ARBA" id="ARBA00007025"/>
    </source>
</evidence>
<evidence type="ECO:0000256" key="10">
    <source>
        <dbReference type="ARBA" id="ARBA00023242"/>
    </source>
</evidence>
<keyword evidence="4" id="KW-0547">Nucleotide-binding</keyword>
<dbReference type="PROSITE" id="PS51192">
    <property type="entry name" value="HELICASE_ATP_BIND_1"/>
    <property type="match status" value="1"/>
</dbReference>
<dbReference type="Gene3D" id="1.20.120.850">
    <property type="entry name" value="SWI2/SNF2 ATPases, N-terminal domain"/>
    <property type="match status" value="1"/>
</dbReference>
<dbReference type="HOGENOM" id="CLU_000315_10_1_1"/>
<proteinExistence type="inferred from homology"/>
<dbReference type="EMBL" id="FM992689">
    <property type="protein sequence ID" value="CAX44234.1"/>
    <property type="molecule type" value="Genomic_DNA"/>
</dbReference>
<dbReference type="eggNOG" id="KOG0390">
    <property type="taxonomic scope" value="Eukaryota"/>
</dbReference>
<keyword evidence="8" id="KW-0238">DNA-binding</keyword>
<dbReference type="OrthoDB" id="413460at2759"/>
<evidence type="ECO:0000256" key="6">
    <source>
        <dbReference type="ARBA" id="ARBA00022806"/>
    </source>
</evidence>
<dbReference type="PANTHER" id="PTHR45629:SF7">
    <property type="entry name" value="DNA EXCISION REPAIR PROTEIN ERCC-6-RELATED"/>
    <property type="match status" value="1"/>
</dbReference>
<evidence type="ECO:0000256" key="14">
    <source>
        <dbReference type="ARBA" id="ARBA00072543"/>
    </source>
</evidence>
<keyword evidence="23" id="KW-1185">Reference proteome</keyword>
<dbReference type="KEGG" id="cdu:CD36_24530"/>
<dbReference type="GO" id="GO:0000724">
    <property type="term" value="P:double-strand break repair via homologous recombination"/>
    <property type="evidence" value="ECO:0007669"/>
    <property type="project" value="TreeGrafter"/>
</dbReference>
<dbReference type="Pfam" id="PF00176">
    <property type="entry name" value="SNF2-rel_dom"/>
    <property type="match status" value="1"/>
</dbReference>
<keyword evidence="10" id="KW-0539">Nucleus</keyword>
<dbReference type="GO" id="GO:0005524">
    <property type="term" value="F:ATP binding"/>
    <property type="evidence" value="ECO:0007669"/>
    <property type="project" value="InterPro"/>
</dbReference>
<dbReference type="Gene3D" id="3.40.50.300">
    <property type="entry name" value="P-loop containing nucleotide triphosphate hydrolases"/>
    <property type="match status" value="1"/>
</dbReference>
<protein>
    <recommendedName>
        <fullName evidence="14">DNA repair and recombination protein RDH54</fullName>
        <ecNumber evidence="3">3.6.4.12</ecNumber>
    </recommendedName>
    <alternativeName>
        <fullName evidence="17">RAD homolog 54</fullName>
    </alternativeName>
    <alternativeName>
        <fullName evidence="16">Recombination factor TID1</fullName>
    </alternativeName>
    <alternativeName>
        <fullName evidence="15">Two hybrid interaction with DMC1 protein 1</fullName>
    </alternativeName>
</protein>
<keyword evidence="7" id="KW-0067">ATP-binding</keyword>
<evidence type="ECO:0000256" key="12">
    <source>
        <dbReference type="ARBA" id="ARBA00060154"/>
    </source>
</evidence>
<dbReference type="Proteomes" id="UP000002605">
    <property type="component" value="Chromosome 2"/>
</dbReference>
<evidence type="ECO:0000256" key="9">
    <source>
        <dbReference type="ARBA" id="ARBA00023172"/>
    </source>
</evidence>
<evidence type="ECO:0000313" key="21">
    <source>
        <dbReference type="CGD" id="CAL0000159750"/>
    </source>
</evidence>
<evidence type="ECO:0000256" key="7">
    <source>
        <dbReference type="ARBA" id="ARBA00022840"/>
    </source>
</evidence>
<keyword evidence="6" id="KW-0347">Helicase</keyword>
<dbReference type="GO" id="GO:0003677">
    <property type="term" value="F:DNA binding"/>
    <property type="evidence" value="ECO:0007669"/>
    <property type="project" value="UniProtKB-KW"/>
</dbReference>
<keyword evidence="11" id="KW-0469">Meiosis</keyword>
<name>B9WCV9_CANDC</name>
<dbReference type="GO" id="GO:0005634">
    <property type="term" value="C:nucleus"/>
    <property type="evidence" value="ECO:0007669"/>
    <property type="project" value="UniProtKB-SubCell"/>
</dbReference>
<dbReference type="Gene3D" id="3.40.50.10810">
    <property type="entry name" value="Tandem AAA-ATPase domain"/>
    <property type="match status" value="1"/>
</dbReference>
<evidence type="ECO:0000256" key="13">
    <source>
        <dbReference type="ARBA" id="ARBA00065350"/>
    </source>
</evidence>
<dbReference type="InterPro" id="IPR027417">
    <property type="entry name" value="P-loop_NTPase"/>
</dbReference>
<evidence type="ECO:0000256" key="3">
    <source>
        <dbReference type="ARBA" id="ARBA00012551"/>
    </source>
</evidence>
<keyword evidence="9" id="KW-0233">DNA recombination</keyword>
<dbReference type="InterPro" id="IPR050496">
    <property type="entry name" value="SNF2_RAD54_helicase_repair"/>
</dbReference>
<dbReference type="InterPro" id="IPR014001">
    <property type="entry name" value="Helicase_ATP-bd"/>
</dbReference>
<dbReference type="GeneID" id="8046455"/>
<dbReference type="EC" id="3.6.4.12" evidence="3"/>
<evidence type="ECO:0000256" key="4">
    <source>
        <dbReference type="ARBA" id="ARBA00022741"/>
    </source>
</evidence>
<sequence>MFSRSKKKKKKKKKKRKSYLSNKTRIKTIRSDWTQSCSFFTTPQVVQMNIRPNAPFRPPRPIQKNGDVPSVSTASSVVKRKLPTISNPKAAKILTPEAKNLKPSESIDFGSEKYSIQWRKRTTKKNKTWDGDGYAVIKQLENGTWQMSIKNSDGKPMCKRIFNATPNLEDIISVGPYELELDEKMELQESTSSVLSKAVPKSIPPPIVSRNITHQFKKVAPPTHTEPANFRKPLYQDSPDAIALPPPPKSKDYVTVNVDPHLSKVLRPHQVEGVRFMYECLMGYRDFDGNGCLLADEMGLGKTLMTITTIWTLLKQNPFLDQKNAVVNKVLVVCPVTLISNWRQEFKKWLGANKLNVLTLNNAMTNEKRDILNFGKLNVYQVLVVNYEKIMAHFDELSTVSFDLLVCDEGHRLKNSANKVLNNLIKLNIPKKVVLTGTPIQNELVEFHTLISFLNPKVLPELKLFQRNFITPISRARDVNCFDPEVKKRGEEISQQLIKLTQSFILRRTQSILANYLTQKTDILLFVPPTSSQLELFNYITNLKKFNQFNSGSDSFTMINLFKKICNSPSLLADDEFFKKIVEQKFNLGMSSGKLNILVPLLLEIVSLKEKIVLISNYTKTLDLLETVLRKINLTFSRLDGSTPNNVRSKLVNQFNTNPDINVFLLSSKSGGMGINLVGASRLILFDNDWNPATDLQSMSRIHRDGQVKPCFIYRLFTTGCIDEKIFQRQLVKNKLSSKFLDNDSSSKSDVFDSEDLKNIFEIDTSTISNTHDLLECSCEGDGSTLSQSTLSFKESEEHDSEPPATQAWVSALELQKKLDNNDDAVKRTAVKFALNDYRHYNPEVNRNLEFDSALQRIANNSSYKNKKLPITFIMSRITNRE</sequence>
<evidence type="ECO:0000256" key="1">
    <source>
        <dbReference type="ARBA" id="ARBA00004123"/>
    </source>
</evidence>
<evidence type="ECO:0000256" key="8">
    <source>
        <dbReference type="ARBA" id="ARBA00023125"/>
    </source>
</evidence>
<dbReference type="VEuPathDB" id="FungiDB:CD36_24530"/>
<dbReference type="PROSITE" id="PS51194">
    <property type="entry name" value="HELICASE_CTER"/>
    <property type="match status" value="1"/>
</dbReference>
<organism evidence="22 23">
    <name type="scientific">Candida dubliniensis (strain CD36 / ATCC MYA-646 / CBS 7987 / NCPF 3949 / NRRL Y-17841)</name>
    <name type="common">Yeast</name>
    <dbReference type="NCBI Taxonomy" id="573826"/>
    <lineage>
        <taxon>Eukaryota</taxon>
        <taxon>Fungi</taxon>
        <taxon>Dikarya</taxon>
        <taxon>Ascomycota</taxon>
        <taxon>Saccharomycotina</taxon>
        <taxon>Pichiomycetes</taxon>
        <taxon>Debaryomycetaceae</taxon>
        <taxon>Candida/Lodderomyces clade</taxon>
        <taxon>Candida</taxon>
    </lineage>
</organism>
<dbReference type="CGD" id="CAL0000159750">
    <property type="gene designation" value="Cd36_24530"/>
</dbReference>
<evidence type="ECO:0000259" key="19">
    <source>
        <dbReference type="PROSITE" id="PS51192"/>
    </source>
</evidence>
<gene>
    <name evidence="21" type="ordered locus">Cd36_24530</name>
    <name evidence="22" type="ORF">CD36_24530</name>
</gene>
<dbReference type="AlphaFoldDB" id="B9WCV9"/>
<evidence type="ECO:0000256" key="18">
    <source>
        <dbReference type="SAM" id="MobiDB-lite"/>
    </source>
</evidence>
<dbReference type="SMART" id="SM00487">
    <property type="entry name" value="DEXDc"/>
    <property type="match status" value="1"/>
</dbReference>
<comment type="similarity">
    <text evidence="2">Belongs to the SNF2/RAD54 helicase family.</text>
</comment>
<feature type="domain" description="Helicase ATP-binding" evidence="19">
    <location>
        <begin position="283"/>
        <end position="457"/>
    </location>
</feature>
<feature type="domain" description="Helicase C-terminal" evidence="20">
    <location>
        <begin position="600"/>
        <end position="752"/>
    </location>
</feature>
<dbReference type="RefSeq" id="XP_002418926.1">
    <property type="nucleotide sequence ID" value="XM_002418881.1"/>
</dbReference>
<evidence type="ECO:0000259" key="20">
    <source>
        <dbReference type="PROSITE" id="PS51194"/>
    </source>
</evidence>
<dbReference type="CDD" id="cd18004">
    <property type="entry name" value="DEXHc_RAD54"/>
    <property type="match status" value="1"/>
</dbReference>
<reference evidence="22 23" key="1">
    <citation type="journal article" date="2009" name="Genome Res.">
        <title>Comparative genomics of the fungal pathogens Candida dubliniensis and Candida albicans.</title>
        <authorList>
            <person name="Jackson A.P."/>
            <person name="Gamble J.A."/>
            <person name="Yeomans T."/>
            <person name="Moran G.P."/>
            <person name="Saunders D."/>
            <person name="Harris D."/>
            <person name="Aslett M."/>
            <person name="Barrell J.F."/>
            <person name="Butler G."/>
            <person name="Citiulo F."/>
            <person name="Coleman D.C."/>
            <person name="de Groot P.W.J."/>
            <person name="Goodwin T.J."/>
            <person name="Quail M.A."/>
            <person name="McQuillan J."/>
            <person name="Munro C.A."/>
            <person name="Pain A."/>
            <person name="Poulter R.T."/>
            <person name="Rajandream M.A."/>
            <person name="Renauld H."/>
            <person name="Spiering M.J."/>
            <person name="Tivey A."/>
            <person name="Gow N.A.R."/>
            <person name="Barrell B."/>
            <person name="Sullivan D.J."/>
            <person name="Berriman M."/>
        </authorList>
    </citation>
    <scope>NUCLEOTIDE SEQUENCE [LARGE SCALE GENOMIC DNA]</scope>
    <source>
        <strain evidence="23">CD36 / ATCC MYA-646 / CBS 7987 / NCPF 3949 / NRRL Y-17841</strain>
    </source>
</reference>
<accession>B9WCV9</accession>
<evidence type="ECO:0000256" key="11">
    <source>
        <dbReference type="ARBA" id="ARBA00023254"/>
    </source>
</evidence>
<dbReference type="InterPro" id="IPR038718">
    <property type="entry name" value="SNF2-like_sf"/>
</dbReference>
<dbReference type="SMART" id="SM00490">
    <property type="entry name" value="HELICc"/>
    <property type="match status" value="1"/>
</dbReference>
<evidence type="ECO:0000256" key="15">
    <source>
        <dbReference type="ARBA" id="ARBA00076096"/>
    </source>
</evidence>
<evidence type="ECO:0000256" key="5">
    <source>
        <dbReference type="ARBA" id="ARBA00022801"/>
    </source>
</evidence>
<dbReference type="GO" id="GO:0016787">
    <property type="term" value="F:hydrolase activity"/>
    <property type="evidence" value="ECO:0007669"/>
    <property type="project" value="UniProtKB-KW"/>
</dbReference>
<comment type="subunit">
    <text evidence="13">Interacts with RAD51 and DMC1.</text>
</comment>
<evidence type="ECO:0000313" key="22">
    <source>
        <dbReference type="EMBL" id="CAX44234.1"/>
    </source>
</evidence>
<evidence type="ECO:0000256" key="16">
    <source>
        <dbReference type="ARBA" id="ARBA00077864"/>
    </source>
</evidence>
<dbReference type="PANTHER" id="PTHR45629">
    <property type="entry name" value="SNF2/RAD54 FAMILY MEMBER"/>
    <property type="match status" value="1"/>
</dbReference>